<evidence type="ECO:0000313" key="9">
    <source>
        <dbReference type="Proteomes" id="UP000193411"/>
    </source>
</evidence>
<accession>A0A1Y2HPS4</accession>
<dbReference type="SUPFAM" id="SSF48371">
    <property type="entry name" value="ARM repeat"/>
    <property type="match status" value="1"/>
</dbReference>
<dbReference type="GO" id="GO:0006606">
    <property type="term" value="P:protein import into nucleus"/>
    <property type="evidence" value="ECO:0007669"/>
    <property type="project" value="InterPro"/>
</dbReference>
<dbReference type="InterPro" id="IPR016024">
    <property type="entry name" value="ARM-type_fold"/>
</dbReference>
<feature type="domain" description="Importin N-terminal" evidence="7">
    <location>
        <begin position="43"/>
        <end position="111"/>
    </location>
</feature>
<proteinExistence type="predicted"/>
<dbReference type="EMBL" id="MCFL01000016">
    <property type="protein sequence ID" value="ORZ36580.1"/>
    <property type="molecule type" value="Genomic_DNA"/>
</dbReference>
<evidence type="ECO:0000256" key="6">
    <source>
        <dbReference type="SAM" id="MobiDB-lite"/>
    </source>
</evidence>
<dbReference type="Pfam" id="PF03810">
    <property type="entry name" value="IBN_N"/>
    <property type="match status" value="1"/>
</dbReference>
<reference evidence="8 9" key="1">
    <citation type="submission" date="2016-07" db="EMBL/GenBank/DDBJ databases">
        <title>Pervasive Adenine N6-methylation of Active Genes in Fungi.</title>
        <authorList>
            <consortium name="DOE Joint Genome Institute"/>
            <person name="Mondo S.J."/>
            <person name="Dannebaum R.O."/>
            <person name="Kuo R.C."/>
            <person name="Labutti K."/>
            <person name="Haridas S."/>
            <person name="Kuo A."/>
            <person name="Salamov A."/>
            <person name="Ahrendt S.R."/>
            <person name="Lipzen A."/>
            <person name="Sullivan W."/>
            <person name="Andreopoulos W.B."/>
            <person name="Clum A."/>
            <person name="Lindquist E."/>
            <person name="Daum C."/>
            <person name="Ramamoorthy G.K."/>
            <person name="Gryganskyi A."/>
            <person name="Culley D."/>
            <person name="Magnuson J.K."/>
            <person name="James T.Y."/>
            <person name="O'Malley M.A."/>
            <person name="Stajich J.E."/>
            <person name="Spatafora J.W."/>
            <person name="Visel A."/>
            <person name="Grigoriev I.V."/>
        </authorList>
    </citation>
    <scope>NUCLEOTIDE SEQUENCE [LARGE SCALE GENOMIC DNA]</scope>
    <source>
        <strain evidence="8 9">PL171</strain>
    </source>
</reference>
<dbReference type="InterPro" id="IPR011989">
    <property type="entry name" value="ARM-like"/>
</dbReference>
<keyword evidence="5" id="KW-0653">Protein transport</keyword>
<keyword evidence="3" id="KW-0963">Cytoplasm</keyword>
<evidence type="ECO:0000313" key="8">
    <source>
        <dbReference type="EMBL" id="ORZ36580.1"/>
    </source>
</evidence>
<evidence type="ECO:0000256" key="2">
    <source>
        <dbReference type="ARBA" id="ARBA00022448"/>
    </source>
</evidence>
<feature type="compositionally biased region" description="Basic and acidic residues" evidence="6">
    <location>
        <begin position="338"/>
        <end position="349"/>
    </location>
</feature>
<dbReference type="GO" id="GO:0031267">
    <property type="term" value="F:small GTPase binding"/>
    <property type="evidence" value="ECO:0007669"/>
    <property type="project" value="InterPro"/>
</dbReference>
<keyword evidence="9" id="KW-1185">Reference proteome</keyword>
<gene>
    <name evidence="8" type="ORF">BCR44DRAFT_1484587</name>
</gene>
<organism evidence="8 9">
    <name type="scientific">Catenaria anguillulae PL171</name>
    <dbReference type="NCBI Taxonomy" id="765915"/>
    <lineage>
        <taxon>Eukaryota</taxon>
        <taxon>Fungi</taxon>
        <taxon>Fungi incertae sedis</taxon>
        <taxon>Blastocladiomycota</taxon>
        <taxon>Blastocladiomycetes</taxon>
        <taxon>Blastocladiales</taxon>
        <taxon>Catenariaceae</taxon>
        <taxon>Catenaria</taxon>
    </lineage>
</organism>
<dbReference type="AlphaFoldDB" id="A0A1Y2HPS4"/>
<dbReference type="Gene3D" id="1.25.10.10">
    <property type="entry name" value="Leucine-rich Repeat Variant"/>
    <property type="match status" value="3"/>
</dbReference>
<dbReference type="PROSITE" id="PS50166">
    <property type="entry name" value="IMPORTIN_B_NT"/>
    <property type="match status" value="1"/>
</dbReference>
<dbReference type="InterPro" id="IPR040122">
    <property type="entry name" value="Importin_beta"/>
</dbReference>
<evidence type="ECO:0000256" key="1">
    <source>
        <dbReference type="ARBA" id="ARBA00004496"/>
    </source>
</evidence>
<keyword evidence="4" id="KW-0677">Repeat</keyword>
<name>A0A1Y2HPS4_9FUNG</name>
<dbReference type="PANTHER" id="PTHR10527">
    <property type="entry name" value="IMPORTIN BETA"/>
    <property type="match status" value="1"/>
</dbReference>
<protein>
    <submittedName>
        <fullName evidence="8">Armadillo-type protein</fullName>
    </submittedName>
</protein>
<evidence type="ECO:0000256" key="4">
    <source>
        <dbReference type="ARBA" id="ARBA00022737"/>
    </source>
</evidence>
<feature type="region of interest" description="Disordered" evidence="6">
    <location>
        <begin position="332"/>
        <end position="401"/>
    </location>
</feature>
<dbReference type="InterPro" id="IPR001494">
    <property type="entry name" value="Importin-beta_N"/>
</dbReference>
<dbReference type="GO" id="GO:0005737">
    <property type="term" value="C:cytoplasm"/>
    <property type="evidence" value="ECO:0007669"/>
    <property type="project" value="UniProtKB-SubCell"/>
</dbReference>
<evidence type="ECO:0000256" key="5">
    <source>
        <dbReference type="ARBA" id="ARBA00022927"/>
    </source>
</evidence>
<keyword evidence="2" id="KW-0813">Transport</keyword>
<comment type="caution">
    <text evidence="8">The sequence shown here is derived from an EMBL/GenBank/DDBJ whole genome shotgun (WGS) entry which is preliminary data.</text>
</comment>
<dbReference type="Pfam" id="PF13513">
    <property type="entry name" value="HEAT_EZ"/>
    <property type="match status" value="1"/>
</dbReference>
<comment type="subcellular location">
    <subcellularLocation>
        <location evidence="1">Cytoplasm</location>
    </subcellularLocation>
</comment>
<evidence type="ECO:0000256" key="3">
    <source>
        <dbReference type="ARBA" id="ARBA00022490"/>
    </source>
</evidence>
<dbReference type="Proteomes" id="UP000193411">
    <property type="component" value="Unassembled WGS sequence"/>
</dbReference>
<sequence length="834" mass="90972">MSTANSNNNSAASGWQPDPAGLAKLVDLLHGGSSADNLVQRRVQQEISQLGATVPDFACYLAHILSSPNDDAALRTIAGFALKSYLINYLPNLDPHVLHHVKTSVLANLGDPSPDVNKVTGTLISYLLAHLRVEGWPEAPRRLAELLAPGNDESHPAFHAALSTVFKTCEDDADDLLTSPTQPLSLLLPHLIRLVTSPKPKLAAIAINCMTELSHGETPLMQQVFPTYLAALFSRALDADPTLRKSVCMSICRVLENKPEVLEPQLNDIMRYMLTCTQQQDDDELALEACEFWLVLGESDEYVGALGAYLEQLVPVLVQRMVYSENEIIDLGGDEDDAHVPDSEQEIKPRHYRGKSGADMSTPTPTGGDGPASSDTEGGAGTGGAGGDDDEDDDDDDDQEVANSWTVRKCAAATLDMIAGIYQTDILPVRKLDLVRARPQYLPGFVDALMANCVHRNKKVQEAACSALATLEEAAGSALAHYLPRILPVLTRCLNEYQRKNMLVLYDCIGTLAESLHNDELKDPALALLLVDPMLAKFNAVSDLTPELLPLYEALAAVAIASGMAFVQHSKHVFERCMQVIHQTYVAAEQVKQGVAGYQADVINILKMTLAHPHPAVRQSALGLFGDLVINCYIHVKSSAPELLHTAIQLVQLVEEKSWLRLANNAIWVCAELTTRMGADMAPYVPALWDRLLSILCNHYGSDHLPVMLAENCALAAGRLGHVAPELLAKDLTRFGAQWCMQMVVTREGVEKEASFLGFLKVVQCNPQGLVPHLPRFIEAVLHYATQSATTEEPFRQVLAAYKGMLGEEQWGRCLAMMPQQGVHVLAQRFPGLV</sequence>
<feature type="compositionally biased region" description="Acidic residues" evidence="6">
    <location>
        <begin position="387"/>
        <end position="400"/>
    </location>
</feature>
<evidence type="ECO:0000259" key="7">
    <source>
        <dbReference type="PROSITE" id="PS50166"/>
    </source>
</evidence>
<dbReference type="STRING" id="765915.A0A1Y2HPS4"/>
<dbReference type="OrthoDB" id="951172at2759"/>